<keyword evidence="3" id="KW-0997">Cell inner membrane</keyword>
<keyword evidence="6 7" id="KW-0472">Membrane</keyword>
<feature type="transmembrane region" description="Helical" evidence="7">
    <location>
        <begin position="269"/>
        <end position="293"/>
    </location>
</feature>
<evidence type="ECO:0000256" key="2">
    <source>
        <dbReference type="ARBA" id="ARBA00022475"/>
    </source>
</evidence>
<dbReference type="NCBIfam" id="TIGR00786">
    <property type="entry name" value="dctM"/>
    <property type="match status" value="1"/>
</dbReference>
<evidence type="ECO:0000256" key="3">
    <source>
        <dbReference type="ARBA" id="ARBA00022519"/>
    </source>
</evidence>
<dbReference type="Proteomes" id="UP000241048">
    <property type="component" value="Unassembled WGS sequence"/>
</dbReference>
<evidence type="ECO:0000256" key="5">
    <source>
        <dbReference type="ARBA" id="ARBA00022989"/>
    </source>
</evidence>
<evidence type="ECO:0000313" key="10">
    <source>
        <dbReference type="Proteomes" id="UP000241048"/>
    </source>
</evidence>
<gene>
    <name evidence="9" type="ORF">C7U56_10075</name>
</gene>
<keyword evidence="5 7" id="KW-1133">Transmembrane helix</keyword>
<protein>
    <recommendedName>
        <fullName evidence="8">TRAP C4-dicarboxylate transport system permease DctM subunit domain-containing protein</fullName>
    </recommendedName>
</protein>
<dbReference type="PANTHER" id="PTHR33362">
    <property type="entry name" value="SIALIC ACID TRAP TRANSPORTER PERMEASE PROTEIN SIAT-RELATED"/>
    <property type="match status" value="1"/>
</dbReference>
<feature type="transmembrane region" description="Helical" evidence="7">
    <location>
        <begin position="393"/>
        <end position="414"/>
    </location>
</feature>
<dbReference type="GO" id="GO:0005886">
    <property type="term" value="C:plasma membrane"/>
    <property type="evidence" value="ECO:0007669"/>
    <property type="project" value="UniProtKB-SubCell"/>
</dbReference>
<feature type="transmembrane region" description="Helical" evidence="7">
    <location>
        <begin position="77"/>
        <end position="96"/>
    </location>
</feature>
<feature type="domain" description="TRAP C4-dicarboxylate transport system permease DctM subunit" evidence="8">
    <location>
        <begin position="6"/>
        <end position="416"/>
    </location>
</feature>
<keyword evidence="4 7" id="KW-0812">Transmembrane</keyword>
<dbReference type="InterPro" id="IPR004681">
    <property type="entry name" value="TRAP_DctM"/>
</dbReference>
<evidence type="ECO:0000256" key="4">
    <source>
        <dbReference type="ARBA" id="ARBA00022692"/>
    </source>
</evidence>
<dbReference type="PIRSF" id="PIRSF006066">
    <property type="entry name" value="HI0050"/>
    <property type="match status" value="1"/>
</dbReference>
<evidence type="ECO:0000259" key="8">
    <source>
        <dbReference type="Pfam" id="PF06808"/>
    </source>
</evidence>
<comment type="caution">
    <text evidence="9">The sequence shown here is derived from an EMBL/GenBank/DDBJ whole genome shotgun (WGS) entry which is preliminary data.</text>
</comment>
<feature type="transmembrane region" description="Helical" evidence="7">
    <location>
        <begin position="102"/>
        <end position="122"/>
    </location>
</feature>
<reference evidence="9 10" key="1">
    <citation type="submission" date="2018-03" db="EMBL/GenBank/DDBJ databases">
        <title>Lachnoclostridium SNUG30386 gen.nov., sp.nov., isolated from human faeces.</title>
        <authorList>
            <person name="Seo B."/>
            <person name="Jeon K."/>
            <person name="Ko G."/>
        </authorList>
    </citation>
    <scope>NUCLEOTIDE SEQUENCE [LARGE SCALE GENOMIC DNA]</scope>
    <source>
        <strain evidence="9 10">SNUG30386</strain>
    </source>
</reference>
<dbReference type="EMBL" id="PYLO01000003">
    <property type="protein sequence ID" value="PST36896.1"/>
    <property type="molecule type" value="Genomic_DNA"/>
</dbReference>
<feature type="transmembrane region" description="Helical" evidence="7">
    <location>
        <begin position="359"/>
        <end position="381"/>
    </location>
</feature>
<feature type="transmembrane region" description="Helical" evidence="7">
    <location>
        <begin position="305"/>
        <end position="327"/>
    </location>
</feature>
<evidence type="ECO:0000256" key="1">
    <source>
        <dbReference type="ARBA" id="ARBA00004429"/>
    </source>
</evidence>
<dbReference type="GO" id="GO:0022857">
    <property type="term" value="F:transmembrane transporter activity"/>
    <property type="evidence" value="ECO:0007669"/>
    <property type="project" value="TreeGrafter"/>
</dbReference>
<proteinExistence type="predicted"/>
<dbReference type="Pfam" id="PF06808">
    <property type="entry name" value="DctM"/>
    <property type="match status" value="1"/>
</dbReference>
<feature type="transmembrane region" description="Helical" evidence="7">
    <location>
        <begin position="170"/>
        <end position="192"/>
    </location>
</feature>
<dbReference type="InterPro" id="IPR010656">
    <property type="entry name" value="DctM"/>
</dbReference>
<feature type="transmembrane region" description="Helical" evidence="7">
    <location>
        <begin position="241"/>
        <end position="257"/>
    </location>
</feature>
<feature type="transmembrane region" description="Helical" evidence="7">
    <location>
        <begin position="46"/>
        <end position="65"/>
    </location>
</feature>
<keyword evidence="2" id="KW-1003">Cell membrane</keyword>
<feature type="transmembrane region" description="Helical" evidence="7">
    <location>
        <begin position="134"/>
        <end position="158"/>
    </location>
</feature>
<dbReference type="RefSeq" id="WP_107001109.1">
    <property type="nucleotide sequence ID" value="NZ_JAQCTY010000001.1"/>
</dbReference>
<evidence type="ECO:0000313" key="9">
    <source>
        <dbReference type="EMBL" id="PST36896.1"/>
    </source>
</evidence>
<comment type="subcellular location">
    <subcellularLocation>
        <location evidence="1">Cell inner membrane</location>
        <topology evidence="1">Multi-pass membrane protein</topology>
    </subcellularLocation>
</comment>
<dbReference type="AlphaFoldDB" id="A0A2T3FNQ1"/>
<evidence type="ECO:0000256" key="7">
    <source>
        <dbReference type="SAM" id="Phobius"/>
    </source>
</evidence>
<feature type="transmembrane region" description="Helical" evidence="7">
    <location>
        <begin position="334"/>
        <end position="353"/>
    </location>
</feature>
<organism evidence="9 10">
    <name type="scientific">Clostridium fessum</name>
    <dbReference type="NCBI Taxonomy" id="2126740"/>
    <lineage>
        <taxon>Bacteria</taxon>
        <taxon>Bacillati</taxon>
        <taxon>Bacillota</taxon>
        <taxon>Clostridia</taxon>
        <taxon>Eubacteriales</taxon>
        <taxon>Clostridiaceae</taxon>
        <taxon>Clostridium</taxon>
    </lineage>
</organism>
<sequence length="426" mass="45146">MLGFLFICILCLFLIGAPIFVALGMGTTLSIMLEGNFPLVLVPQRMFAGLDSWPIMAIPMFMLAGNLMDQGGMSKRIVDFASASIGFVKGSLAMVAVLASMIFAAISGSATAGTAAIGSIMTPAFKEKGYNMSFVTVLLSAAGSIGPIIPPSILMVLIGYSTGASVGQLFLGGAIPGVMIGVALMVYSYIHASRGGDAYIQTTKFDPKEVRRTMFSALPGLGLPIIIIGGIISGIFSATEAAAVAVVYGFLVGMFIYKEITLKDLPGIFVKSAQTAAGIMIITGCAYIFAWFITAKQLPQLLIQVMNTFITSKTAFLIFLNIALFLVGMFMESFSAIIVLMPILFPVATAYGIDPIHFGVIVCINLAIGYVTPPYGATLFVACGLTGKSVREVFPFVIPTILAMLVVLIIVTYLPQTYLWLPQLMG</sequence>
<name>A0A2T3FNQ1_9CLOT</name>
<accession>A0A2T3FNQ1</accession>
<feature type="transmembrane region" description="Helical" evidence="7">
    <location>
        <begin position="213"/>
        <end position="235"/>
    </location>
</feature>
<evidence type="ECO:0000256" key="6">
    <source>
        <dbReference type="ARBA" id="ARBA00023136"/>
    </source>
</evidence>
<dbReference type="PANTHER" id="PTHR33362:SF2">
    <property type="entry name" value="TRAP TRANSPORTER LARGE PERMEASE PROTEIN"/>
    <property type="match status" value="1"/>
</dbReference>
<keyword evidence="10" id="KW-1185">Reference proteome</keyword>